<evidence type="ECO:0000313" key="1">
    <source>
        <dbReference type="EMBL" id="EMJ82080.1"/>
    </source>
</evidence>
<dbReference type="PATRIC" id="fig|1218567.3.peg.1840"/>
<dbReference type="EMBL" id="ANMU01000071">
    <property type="protein sequence ID" value="EMJ82080.1"/>
    <property type="molecule type" value="Genomic_DNA"/>
</dbReference>
<proteinExistence type="predicted"/>
<evidence type="ECO:0000313" key="2">
    <source>
        <dbReference type="Proteomes" id="UP000011873"/>
    </source>
</evidence>
<accession>M6C748</accession>
<sequence>MQFAKTKKRTKANCIRKVYSHQFLNVGTSLVCEKFTVIFLRSFGTNSYRSFHKLSLK</sequence>
<gene>
    <name evidence="1" type="ORF">LEP1GSC016_2727</name>
</gene>
<organism evidence="1 2">
    <name type="scientific">Leptospira borgpetersenii serovar Hardjo-bovis str. Sponselee</name>
    <dbReference type="NCBI Taxonomy" id="1303729"/>
    <lineage>
        <taxon>Bacteria</taxon>
        <taxon>Pseudomonadati</taxon>
        <taxon>Spirochaetota</taxon>
        <taxon>Spirochaetia</taxon>
        <taxon>Leptospirales</taxon>
        <taxon>Leptospiraceae</taxon>
        <taxon>Leptospira</taxon>
    </lineage>
</organism>
<reference evidence="1 2" key="1">
    <citation type="submission" date="2013-01" db="EMBL/GenBank/DDBJ databases">
        <authorList>
            <person name="Harkins D.M."/>
            <person name="Durkin A.S."/>
            <person name="Brinkac L.M."/>
            <person name="Haft D.H."/>
            <person name="Selengut J.D."/>
            <person name="Sanka R."/>
            <person name="DePew J."/>
            <person name="Purushe J."/>
            <person name="Galloway R.L."/>
            <person name="Vinetz J.M."/>
            <person name="Sutton G.G."/>
            <person name="Nierman W.C."/>
            <person name="Fouts D.E."/>
        </authorList>
    </citation>
    <scope>NUCLEOTIDE SEQUENCE [LARGE SCALE GENOMIC DNA]</scope>
    <source>
        <strain evidence="1 2">Sponselee CDC</strain>
    </source>
</reference>
<comment type="caution">
    <text evidence="1">The sequence shown here is derived from an EMBL/GenBank/DDBJ whole genome shotgun (WGS) entry which is preliminary data.</text>
</comment>
<protein>
    <submittedName>
        <fullName evidence="1">Uncharacterized protein</fullName>
    </submittedName>
</protein>
<dbReference type="AlphaFoldDB" id="M6C748"/>
<dbReference type="Proteomes" id="UP000011873">
    <property type="component" value="Unassembled WGS sequence"/>
</dbReference>
<name>M6C748_LEPBO</name>